<keyword evidence="2" id="KW-0547">Nucleotide-binding</keyword>
<dbReference type="GO" id="GO:0016887">
    <property type="term" value="F:ATP hydrolysis activity"/>
    <property type="evidence" value="ECO:0007669"/>
    <property type="project" value="InterPro"/>
</dbReference>
<gene>
    <name evidence="5" type="ORF">E8A74_25615</name>
</gene>
<dbReference type="InterPro" id="IPR054472">
    <property type="entry name" value="WHD"/>
</dbReference>
<evidence type="ECO:0000313" key="5">
    <source>
        <dbReference type="EMBL" id="TKD03353.1"/>
    </source>
</evidence>
<name>A0A4U1J7N0_9BACT</name>
<dbReference type="SUPFAM" id="SSF52540">
    <property type="entry name" value="P-loop containing nucleoside triphosphate hydrolases"/>
    <property type="match status" value="1"/>
</dbReference>
<dbReference type="Pfam" id="PF00004">
    <property type="entry name" value="AAA"/>
    <property type="match status" value="1"/>
</dbReference>
<evidence type="ECO:0000256" key="1">
    <source>
        <dbReference type="ARBA" id="ARBA00006914"/>
    </source>
</evidence>
<dbReference type="EMBL" id="SSMQ01000029">
    <property type="protein sequence ID" value="TKD03353.1"/>
    <property type="molecule type" value="Genomic_DNA"/>
</dbReference>
<proteinExistence type="inferred from homology"/>
<evidence type="ECO:0000256" key="2">
    <source>
        <dbReference type="ARBA" id="ARBA00022741"/>
    </source>
</evidence>
<comment type="similarity">
    <text evidence="1">Belongs to the AAA ATPase family.</text>
</comment>
<evidence type="ECO:0000259" key="4">
    <source>
        <dbReference type="SMART" id="SM00382"/>
    </source>
</evidence>
<dbReference type="CDD" id="cd19481">
    <property type="entry name" value="RecA-like_protease"/>
    <property type="match status" value="1"/>
</dbReference>
<dbReference type="InterPro" id="IPR003959">
    <property type="entry name" value="ATPase_AAA_core"/>
</dbReference>
<feature type="domain" description="AAA+ ATPase" evidence="4">
    <location>
        <begin position="448"/>
        <end position="580"/>
    </location>
</feature>
<accession>A0A4U1J7N0</accession>
<keyword evidence="6" id="KW-1185">Reference proteome</keyword>
<organism evidence="5 6">
    <name type="scientific">Polyangium fumosum</name>
    <dbReference type="NCBI Taxonomy" id="889272"/>
    <lineage>
        <taxon>Bacteria</taxon>
        <taxon>Pseudomonadati</taxon>
        <taxon>Myxococcota</taxon>
        <taxon>Polyangia</taxon>
        <taxon>Polyangiales</taxon>
        <taxon>Polyangiaceae</taxon>
        <taxon>Polyangium</taxon>
    </lineage>
</organism>
<keyword evidence="3 5" id="KW-0067">ATP-binding</keyword>
<dbReference type="Proteomes" id="UP000309215">
    <property type="component" value="Unassembled WGS sequence"/>
</dbReference>
<protein>
    <submittedName>
        <fullName evidence="5">ATP-binding protein</fullName>
    </submittedName>
</protein>
<sequence>MTGAADADWSEANRRHLMASVAVVRERLRLFAERAGAPSTPAADGGSLDLLERAREQARNELSAPAAIERIAAAFELSSFERDILLLCVGVELDPGLAGYCALLQGDRSRVRPTFEVALSALPDSHWSALTPERPLRRYRLIEIMAGPTLTASPLCVSERILHSLVGIDQLDERLGLLLAPELGPRALAPTHHALAADIVQLWSRAAPSSWPVVALSGDERYEKLGVATSAAAAQGLTLHVLHAADLPSSHAERDELLRLWEREARLSPSALFLDCEEMEAPGALRVAHSFADRCWGAVFLASRFPARLERRAVTSFEVSKLRATEQRLVWREALGPAAKVLEGHLDTLVASFNLGAGSIQTLGHQVSAHFESEGAEGLAVRLWESCRARARPRLDDLAQRIPSTAGWDDLVLAHDELDTLRTLAAQARQRYRVYESWGFGEKSARGLGIGVLFAGVSGTGKTMAAEILSRELGLDLVRVDLSQVVSKYIGETEKNLSRIFDAAGEGGALLLFDEADALFGKRSEVKDSHDRYANIEVSYLLQRMEAYQGLAILTTNMKNALDTAFLRRLRFVVTFPFPDAQQRAEIWRRVFPRKTPTEGLDWQKLARLSVTGGNIRNIAVNAAFLAADAGDPVRMEHLRRAASAECLKLEKPALVAEIAGWA</sequence>
<evidence type="ECO:0000313" key="6">
    <source>
        <dbReference type="Proteomes" id="UP000309215"/>
    </source>
</evidence>
<dbReference type="SMART" id="SM00382">
    <property type="entry name" value="AAA"/>
    <property type="match status" value="1"/>
</dbReference>
<dbReference type="OrthoDB" id="9802352at2"/>
<dbReference type="Pfam" id="PF22977">
    <property type="entry name" value="WHD"/>
    <property type="match status" value="1"/>
</dbReference>
<dbReference type="GO" id="GO:0005524">
    <property type="term" value="F:ATP binding"/>
    <property type="evidence" value="ECO:0007669"/>
    <property type="project" value="UniProtKB-KW"/>
</dbReference>
<dbReference type="PANTHER" id="PTHR23073">
    <property type="entry name" value="26S PROTEASOME REGULATORY SUBUNIT"/>
    <property type="match status" value="1"/>
</dbReference>
<evidence type="ECO:0000256" key="3">
    <source>
        <dbReference type="ARBA" id="ARBA00022840"/>
    </source>
</evidence>
<dbReference type="InterPro" id="IPR050221">
    <property type="entry name" value="26S_Proteasome_ATPase"/>
</dbReference>
<dbReference type="InterPro" id="IPR003593">
    <property type="entry name" value="AAA+_ATPase"/>
</dbReference>
<dbReference type="InterPro" id="IPR027417">
    <property type="entry name" value="P-loop_NTPase"/>
</dbReference>
<reference evidence="5 6" key="1">
    <citation type="submission" date="2019-04" db="EMBL/GenBank/DDBJ databases">
        <authorList>
            <person name="Li Y."/>
            <person name="Wang J."/>
        </authorList>
    </citation>
    <scope>NUCLEOTIDE SEQUENCE [LARGE SCALE GENOMIC DNA]</scope>
    <source>
        <strain evidence="5 6">DSM 14668</strain>
    </source>
</reference>
<dbReference type="Gene3D" id="3.40.50.300">
    <property type="entry name" value="P-loop containing nucleotide triphosphate hydrolases"/>
    <property type="match status" value="1"/>
</dbReference>
<comment type="caution">
    <text evidence="5">The sequence shown here is derived from an EMBL/GenBank/DDBJ whole genome shotgun (WGS) entry which is preliminary data.</text>
</comment>
<dbReference type="AlphaFoldDB" id="A0A4U1J7N0"/>